<dbReference type="Gene3D" id="3.30.470.30">
    <property type="entry name" value="DNA ligase/mRNA capping enzyme"/>
    <property type="match status" value="1"/>
</dbReference>
<accession>A0A0D2D0R0</accession>
<dbReference type="AlphaFoldDB" id="A0A0D2D0R0"/>
<dbReference type="GO" id="GO:0006297">
    <property type="term" value="P:nucleotide-excision repair, DNA gap filling"/>
    <property type="evidence" value="ECO:0007669"/>
    <property type="project" value="TreeGrafter"/>
</dbReference>
<evidence type="ECO:0000256" key="2">
    <source>
        <dbReference type="SAM" id="MobiDB-lite"/>
    </source>
</evidence>
<dbReference type="GO" id="GO:0003910">
    <property type="term" value="F:DNA ligase (ATP) activity"/>
    <property type="evidence" value="ECO:0007669"/>
    <property type="project" value="InterPro"/>
</dbReference>
<feature type="region of interest" description="Disordered" evidence="2">
    <location>
        <begin position="500"/>
        <end position="524"/>
    </location>
</feature>
<dbReference type="InterPro" id="IPR027417">
    <property type="entry name" value="P-loop_NTPase"/>
</dbReference>
<feature type="domain" description="DNA ligase ATP-dependent N-terminal" evidence="3">
    <location>
        <begin position="5"/>
        <end position="181"/>
    </location>
</feature>
<dbReference type="VEuPathDB" id="FungiDB:PV06_10992"/>
<dbReference type="Pfam" id="PF04675">
    <property type="entry name" value="DNA_ligase_A_N"/>
    <property type="match status" value="1"/>
</dbReference>
<dbReference type="Gene3D" id="1.10.3260.10">
    <property type="entry name" value="DNA ligase, ATP-dependent, N-terminal domain"/>
    <property type="match status" value="1"/>
</dbReference>
<dbReference type="RefSeq" id="XP_016257094.1">
    <property type="nucleotide sequence ID" value="XM_016412595.1"/>
</dbReference>
<dbReference type="OrthoDB" id="2160351at2759"/>
<dbReference type="EMBL" id="KN847348">
    <property type="protein sequence ID" value="KIW36878.1"/>
    <property type="molecule type" value="Genomic_DNA"/>
</dbReference>
<dbReference type="STRING" id="215243.A0A0D2D0R0"/>
<dbReference type="GO" id="GO:0006310">
    <property type="term" value="P:DNA recombination"/>
    <property type="evidence" value="ECO:0007669"/>
    <property type="project" value="InterPro"/>
</dbReference>
<gene>
    <name evidence="4" type="ORF">PV06_10992</name>
</gene>
<dbReference type="PANTHER" id="PTHR45997:SF2">
    <property type="entry name" value="ATP DEPENDENT DNA LIGASE DOMAIN PROTEIN (AFU_ORTHOLOGUE AFUA_5G02430)"/>
    <property type="match status" value="1"/>
</dbReference>
<evidence type="ECO:0000256" key="1">
    <source>
        <dbReference type="ARBA" id="ARBA00022598"/>
    </source>
</evidence>
<name>A0A0D2D0R0_9EURO</name>
<dbReference type="GO" id="GO:0003677">
    <property type="term" value="F:DNA binding"/>
    <property type="evidence" value="ECO:0007669"/>
    <property type="project" value="InterPro"/>
</dbReference>
<organism evidence="4 5">
    <name type="scientific">Exophiala oligosperma</name>
    <dbReference type="NCBI Taxonomy" id="215243"/>
    <lineage>
        <taxon>Eukaryota</taxon>
        <taxon>Fungi</taxon>
        <taxon>Dikarya</taxon>
        <taxon>Ascomycota</taxon>
        <taxon>Pezizomycotina</taxon>
        <taxon>Eurotiomycetes</taxon>
        <taxon>Chaetothyriomycetidae</taxon>
        <taxon>Chaetothyriales</taxon>
        <taxon>Herpotrichiellaceae</taxon>
        <taxon>Exophiala</taxon>
    </lineage>
</organism>
<dbReference type="InterPro" id="IPR012308">
    <property type="entry name" value="DNA_ligase_ATP-dep_N"/>
</dbReference>
<feature type="region of interest" description="Disordered" evidence="2">
    <location>
        <begin position="467"/>
        <end position="487"/>
    </location>
</feature>
<protein>
    <recommendedName>
        <fullName evidence="3">DNA ligase ATP-dependent N-terminal domain-containing protein</fullName>
    </recommendedName>
</protein>
<dbReference type="PANTHER" id="PTHR45997">
    <property type="entry name" value="DNA LIGASE 4"/>
    <property type="match status" value="1"/>
</dbReference>
<dbReference type="Proteomes" id="UP000053342">
    <property type="component" value="Unassembled WGS sequence"/>
</dbReference>
<dbReference type="Gene3D" id="3.40.50.300">
    <property type="entry name" value="P-loop containing nucleotide triphosphate hydrolases"/>
    <property type="match status" value="1"/>
</dbReference>
<keyword evidence="5" id="KW-1185">Reference proteome</keyword>
<dbReference type="GO" id="GO:0006303">
    <property type="term" value="P:double-strand break repair via nonhomologous end joining"/>
    <property type="evidence" value="ECO:0007669"/>
    <property type="project" value="TreeGrafter"/>
</dbReference>
<evidence type="ECO:0000259" key="3">
    <source>
        <dbReference type="Pfam" id="PF04675"/>
    </source>
</evidence>
<reference evidence="4 5" key="1">
    <citation type="submission" date="2015-01" db="EMBL/GenBank/DDBJ databases">
        <title>The Genome Sequence of Exophiala oligosperma CBS72588.</title>
        <authorList>
            <consortium name="The Broad Institute Genomics Platform"/>
            <person name="Cuomo C."/>
            <person name="de Hoog S."/>
            <person name="Gorbushina A."/>
            <person name="Stielow B."/>
            <person name="Teixiera M."/>
            <person name="Abouelleil A."/>
            <person name="Chapman S.B."/>
            <person name="Priest M."/>
            <person name="Young S.K."/>
            <person name="Wortman J."/>
            <person name="Nusbaum C."/>
            <person name="Birren B."/>
        </authorList>
    </citation>
    <scope>NUCLEOTIDE SEQUENCE [LARGE SCALE GENOMIC DNA]</scope>
    <source>
        <strain evidence="4 5">CBS 72588</strain>
    </source>
</reference>
<dbReference type="HOGENOM" id="CLU_315219_0_0_1"/>
<keyword evidence="1" id="KW-0436">Ligase</keyword>
<dbReference type="GO" id="GO:0032807">
    <property type="term" value="C:DNA ligase IV complex"/>
    <property type="evidence" value="ECO:0007669"/>
    <property type="project" value="TreeGrafter"/>
</dbReference>
<dbReference type="GeneID" id="27363066"/>
<dbReference type="InterPro" id="IPR029710">
    <property type="entry name" value="LIG4"/>
</dbReference>
<evidence type="ECO:0000313" key="5">
    <source>
        <dbReference type="Proteomes" id="UP000053342"/>
    </source>
</evidence>
<dbReference type="InterPro" id="IPR036599">
    <property type="entry name" value="DNA_ligase_N_sf"/>
</dbReference>
<sequence length="927" mass="103862">MSLQFLDICQLFEQLSSLRDLESRELSVQQWFGQHQSHIRRRGAPALALLSCLFPEKRADRVYALRTQQLEHMVTKAACLGHTRVSELRRLQGRDRMGFASAVQQVLSATDDFSNPPQPLTVDEVDHTLDRLASTCVFSSPKLRESITFGYTEVFDELVRVLRRLPSVGVKWMIRLLLKSLCPVEIPVTRTLRAFHFLMPDLLKVRTSLSGAVQLLEGDTISQLPVSPPPSLERSLKESARAEIEPRLGMMIGLQGFEKARSIQHCCQLAGHKEINVERKYDGEYCQIHVSRTNSQHHITIFSKSGRDSTMDRVGVHDAIKRCLGLAVVEVVGAGFDRPPNERFFTLRFPRIQKIHHDRTYADSLDFDEYQRLAKQSVVYLKERDHQNNKGRLPAELAILEPTQPTSCLAPSDISRGVLYGLDSETNTELVSRNNLIAHGSTLRALTQKRKRSVGSGLTSSVLQKMRKTTVAEEPNKDRNTISSPSAAPAALHLARGQYMRDCGTPTPHDQSNSGPRDDPSRAVVPEIPVPLLCDTSLWDLFHDPTVDVAAACWKSPLEITSRKEVFLDGVTGRMTNKAGWRGHALIPHIVLVNWSSTSDVLNGIQSWLSVLQGHESLLSRPGSWEITFLNWNALEAFGHPSQDTSHSVDSFSHGSISALFKDGNHVILQPATSRVTITPEVASASDRFSGVFCVDVSTPSLVENGFLDIAHRLQISASTWEDGCHGLANISRPWMLVLDNADDLNVDYQAYFPPGPSGALVLTSRNAEPTNVLYWQTMREGGDLTPSHPLALIQAGVYIGRGHYTLEEYPKVYERQRKRLLKFRPAWDSFRLVEAVNSLRAFALVSTTVDNGYIRGSMHPLVHAWARDRQDERQQHESWTAMGCVVAASRSEREIWRVQGRHLQPHLQACTYHQGTATLQLYPSII</sequence>
<feature type="compositionally biased region" description="Basic and acidic residues" evidence="2">
    <location>
        <begin position="470"/>
        <end position="480"/>
    </location>
</feature>
<dbReference type="SUPFAM" id="SSF56091">
    <property type="entry name" value="DNA ligase/mRNA capping enzyme, catalytic domain"/>
    <property type="match status" value="1"/>
</dbReference>
<evidence type="ECO:0000313" key="4">
    <source>
        <dbReference type="EMBL" id="KIW36878.1"/>
    </source>
</evidence>
<dbReference type="GO" id="GO:0005524">
    <property type="term" value="F:ATP binding"/>
    <property type="evidence" value="ECO:0007669"/>
    <property type="project" value="InterPro"/>
</dbReference>
<proteinExistence type="predicted"/>